<accession>A0A0C3S411</accession>
<keyword evidence="4 6" id="KW-0472">Membrane</keyword>
<dbReference type="AlphaFoldDB" id="A0A0C3S411"/>
<reference evidence="8 9" key="1">
    <citation type="journal article" date="2014" name="PLoS Genet.">
        <title>Analysis of the Phlebiopsis gigantea genome, transcriptome and secretome provides insight into its pioneer colonization strategies of wood.</title>
        <authorList>
            <person name="Hori C."/>
            <person name="Ishida T."/>
            <person name="Igarashi K."/>
            <person name="Samejima M."/>
            <person name="Suzuki H."/>
            <person name="Master E."/>
            <person name="Ferreira P."/>
            <person name="Ruiz-Duenas F.J."/>
            <person name="Held B."/>
            <person name="Canessa P."/>
            <person name="Larrondo L.F."/>
            <person name="Schmoll M."/>
            <person name="Druzhinina I.S."/>
            <person name="Kubicek C.P."/>
            <person name="Gaskell J.A."/>
            <person name="Kersten P."/>
            <person name="St John F."/>
            <person name="Glasner J."/>
            <person name="Sabat G."/>
            <person name="Splinter BonDurant S."/>
            <person name="Syed K."/>
            <person name="Yadav J."/>
            <person name="Mgbeahuruike A.C."/>
            <person name="Kovalchuk A."/>
            <person name="Asiegbu F.O."/>
            <person name="Lackner G."/>
            <person name="Hoffmeister D."/>
            <person name="Rencoret J."/>
            <person name="Gutierrez A."/>
            <person name="Sun H."/>
            <person name="Lindquist E."/>
            <person name="Barry K."/>
            <person name="Riley R."/>
            <person name="Grigoriev I.V."/>
            <person name="Henrissat B."/>
            <person name="Kues U."/>
            <person name="Berka R.M."/>
            <person name="Martinez A.T."/>
            <person name="Covert S.F."/>
            <person name="Blanchette R.A."/>
            <person name="Cullen D."/>
        </authorList>
    </citation>
    <scope>NUCLEOTIDE SEQUENCE [LARGE SCALE GENOMIC DNA]</scope>
    <source>
        <strain evidence="8 9">11061_1 CR5-6</strain>
    </source>
</reference>
<dbReference type="PANTHER" id="PTHR23502">
    <property type="entry name" value="MAJOR FACILITATOR SUPERFAMILY"/>
    <property type="match status" value="1"/>
</dbReference>
<dbReference type="Gene3D" id="1.20.1720.10">
    <property type="entry name" value="Multidrug resistance protein D"/>
    <property type="match status" value="1"/>
</dbReference>
<feature type="compositionally biased region" description="Basic and acidic residues" evidence="5">
    <location>
        <begin position="282"/>
        <end position="293"/>
    </location>
</feature>
<dbReference type="Proteomes" id="UP000053257">
    <property type="component" value="Unassembled WGS sequence"/>
</dbReference>
<evidence type="ECO:0000256" key="1">
    <source>
        <dbReference type="ARBA" id="ARBA00004141"/>
    </source>
</evidence>
<feature type="transmembrane region" description="Helical" evidence="6">
    <location>
        <begin position="59"/>
        <end position="79"/>
    </location>
</feature>
<evidence type="ECO:0000256" key="6">
    <source>
        <dbReference type="SAM" id="Phobius"/>
    </source>
</evidence>
<comment type="subcellular location">
    <subcellularLocation>
        <location evidence="1">Membrane</location>
        <topology evidence="1">Multi-pass membrane protein</topology>
    </subcellularLocation>
</comment>
<feature type="transmembrane region" description="Helical" evidence="6">
    <location>
        <begin position="215"/>
        <end position="234"/>
    </location>
</feature>
<feature type="transmembrane region" description="Helical" evidence="6">
    <location>
        <begin position="364"/>
        <end position="385"/>
    </location>
</feature>
<keyword evidence="9" id="KW-1185">Reference proteome</keyword>
<dbReference type="Pfam" id="PF07690">
    <property type="entry name" value="MFS_1"/>
    <property type="match status" value="1"/>
</dbReference>
<proteinExistence type="predicted"/>
<dbReference type="GO" id="GO:0005886">
    <property type="term" value="C:plasma membrane"/>
    <property type="evidence" value="ECO:0007669"/>
    <property type="project" value="TreeGrafter"/>
</dbReference>
<dbReference type="PROSITE" id="PS50850">
    <property type="entry name" value="MFS"/>
    <property type="match status" value="1"/>
</dbReference>
<protein>
    <recommendedName>
        <fullName evidence="7">Major facilitator superfamily (MFS) profile domain-containing protein</fullName>
    </recommendedName>
</protein>
<evidence type="ECO:0000259" key="7">
    <source>
        <dbReference type="PROSITE" id="PS50850"/>
    </source>
</evidence>
<feature type="region of interest" description="Disordered" evidence="5">
    <location>
        <begin position="263"/>
        <end position="293"/>
    </location>
</feature>
<feature type="region of interest" description="Disordered" evidence="5">
    <location>
        <begin position="1"/>
        <end position="42"/>
    </location>
</feature>
<dbReference type="HOGENOM" id="CLU_008455_8_5_1"/>
<evidence type="ECO:0000256" key="5">
    <source>
        <dbReference type="SAM" id="MobiDB-lite"/>
    </source>
</evidence>
<feature type="transmembrane region" description="Helical" evidence="6">
    <location>
        <begin position="188"/>
        <end position="209"/>
    </location>
</feature>
<dbReference type="OrthoDB" id="2585655at2759"/>
<dbReference type="InterPro" id="IPR036259">
    <property type="entry name" value="MFS_trans_sf"/>
</dbReference>
<evidence type="ECO:0000313" key="8">
    <source>
        <dbReference type="EMBL" id="KIP02720.1"/>
    </source>
</evidence>
<dbReference type="EMBL" id="KN840657">
    <property type="protein sequence ID" value="KIP02720.1"/>
    <property type="molecule type" value="Genomic_DNA"/>
</dbReference>
<dbReference type="STRING" id="745531.A0A0C3S411"/>
<organism evidence="8 9">
    <name type="scientific">Phlebiopsis gigantea (strain 11061_1 CR5-6)</name>
    <name type="common">White-rot fungus</name>
    <name type="synonym">Peniophora gigantea</name>
    <dbReference type="NCBI Taxonomy" id="745531"/>
    <lineage>
        <taxon>Eukaryota</taxon>
        <taxon>Fungi</taxon>
        <taxon>Dikarya</taxon>
        <taxon>Basidiomycota</taxon>
        <taxon>Agaricomycotina</taxon>
        <taxon>Agaricomycetes</taxon>
        <taxon>Polyporales</taxon>
        <taxon>Phanerochaetaceae</taxon>
        <taxon>Phlebiopsis</taxon>
    </lineage>
</organism>
<dbReference type="InterPro" id="IPR011701">
    <property type="entry name" value="MFS"/>
</dbReference>
<evidence type="ECO:0000256" key="2">
    <source>
        <dbReference type="ARBA" id="ARBA00022692"/>
    </source>
</evidence>
<dbReference type="GO" id="GO:0022857">
    <property type="term" value="F:transmembrane transporter activity"/>
    <property type="evidence" value="ECO:0007669"/>
    <property type="project" value="InterPro"/>
</dbReference>
<dbReference type="InterPro" id="IPR020846">
    <property type="entry name" value="MFS_dom"/>
</dbReference>
<evidence type="ECO:0000256" key="4">
    <source>
        <dbReference type="ARBA" id="ARBA00023136"/>
    </source>
</evidence>
<keyword evidence="3 6" id="KW-1133">Transmembrane helix</keyword>
<sequence length="509" mass="55256">MPPTPTPTIHVPAGPSDLEKYGSPSKLEAAQPETPQQKLDIEHADVENDPREWSARKKMFILILVSSASMIAGLGGNIYNPAIAEVESQLHASSGQISLSLSIFILLQGGFPVIWSAVSEIVGRKKVYLVSMTLCMVGCIVAGTAKSIGVLLGMRCVQGAGGAAVISIGAATLADIYEPHERGTMMGVYYCAPLIGVSLGPLLGGALTQGLSWRATFYFLAIFTGLCVVAFFAFEDTFRRERSSVYSAAVRRRRKEQERRALKGARDKELASHGTVVEEAEGQEKAKDVDDAEKREERELELREIRLSLRDVNPVGPMVLVLRRLNNLAILSASGIIFAFSYCIAYTCSRILSDKYGYDSLKIGLVLLAYGVGNMFGSILGGRWSDRVFKQLKEKSGGSSEPEARSLSSPTGSIYSSTLAYIVDANVGRSSSAVALNSCFRGTFAFVAAEIAVPLQVCRISIGEGGLYSLWAGWLLISELMILLVWWKGGEWRKRGEEFDAQDAAKHEM</sequence>
<feature type="transmembrane region" description="Helical" evidence="6">
    <location>
        <begin position="99"/>
        <end position="118"/>
    </location>
</feature>
<evidence type="ECO:0000256" key="3">
    <source>
        <dbReference type="ARBA" id="ARBA00022989"/>
    </source>
</evidence>
<keyword evidence="2 6" id="KW-0812">Transmembrane</keyword>
<gene>
    <name evidence="8" type="ORF">PHLGIDRAFT_111735</name>
</gene>
<dbReference type="SUPFAM" id="SSF103473">
    <property type="entry name" value="MFS general substrate transporter"/>
    <property type="match status" value="1"/>
</dbReference>
<name>A0A0C3S411_PHLG1</name>
<dbReference type="PANTHER" id="PTHR23502:SF5">
    <property type="entry name" value="QUINIDINE RESISTANCE PROTEIN 3"/>
    <property type="match status" value="1"/>
</dbReference>
<feature type="transmembrane region" description="Helical" evidence="6">
    <location>
        <begin position="157"/>
        <end position="176"/>
    </location>
</feature>
<dbReference type="Gene3D" id="1.20.1250.20">
    <property type="entry name" value="MFS general substrate transporter like domains"/>
    <property type="match status" value="1"/>
</dbReference>
<feature type="transmembrane region" description="Helical" evidence="6">
    <location>
        <begin position="328"/>
        <end position="352"/>
    </location>
</feature>
<feature type="transmembrane region" description="Helical" evidence="6">
    <location>
        <begin position="127"/>
        <end position="145"/>
    </location>
</feature>
<evidence type="ECO:0000313" key="9">
    <source>
        <dbReference type="Proteomes" id="UP000053257"/>
    </source>
</evidence>
<feature type="transmembrane region" description="Helical" evidence="6">
    <location>
        <begin position="468"/>
        <end position="487"/>
    </location>
</feature>
<feature type="domain" description="Major facilitator superfamily (MFS) profile" evidence="7">
    <location>
        <begin position="61"/>
        <end position="509"/>
    </location>
</feature>